<evidence type="ECO:0000313" key="1">
    <source>
        <dbReference type="EMBL" id="MFD1374091.1"/>
    </source>
</evidence>
<name>A0ABW4AV58_9ACTN</name>
<dbReference type="RefSeq" id="WP_317794305.1">
    <property type="nucleotide sequence ID" value="NZ_AP028461.1"/>
</dbReference>
<keyword evidence="2" id="KW-1185">Reference proteome</keyword>
<dbReference type="Proteomes" id="UP001597183">
    <property type="component" value="Unassembled WGS sequence"/>
</dbReference>
<evidence type="ECO:0008006" key="3">
    <source>
        <dbReference type="Google" id="ProtNLM"/>
    </source>
</evidence>
<sequence length="68" mass="7796">MAIELITRFTVDDRQLSALHSRAFGADPAVVQPWSQRWLHVDFEPHLARFYLEGCGFQPTRAGLVRLT</sequence>
<protein>
    <recommendedName>
        <fullName evidence="3">GNAT family N-acetyltransferase</fullName>
    </recommendedName>
</protein>
<reference evidence="2" key="1">
    <citation type="journal article" date="2019" name="Int. J. Syst. Evol. Microbiol.">
        <title>The Global Catalogue of Microorganisms (GCM) 10K type strain sequencing project: providing services to taxonomists for standard genome sequencing and annotation.</title>
        <authorList>
            <consortium name="The Broad Institute Genomics Platform"/>
            <consortium name="The Broad Institute Genome Sequencing Center for Infectious Disease"/>
            <person name="Wu L."/>
            <person name="Ma J."/>
        </authorList>
    </citation>
    <scope>NUCLEOTIDE SEQUENCE [LARGE SCALE GENOMIC DNA]</scope>
    <source>
        <strain evidence="2">CCM 7526</strain>
    </source>
</reference>
<comment type="caution">
    <text evidence="1">The sequence shown here is derived from an EMBL/GenBank/DDBJ whole genome shotgun (WGS) entry which is preliminary data.</text>
</comment>
<evidence type="ECO:0000313" key="2">
    <source>
        <dbReference type="Proteomes" id="UP001597183"/>
    </source>
</evidence>
<dbReference type="EMBL" id="JBHTMK010000079">
    <property type="protein sequence ID" value="MFD1374091.1"/>
    <property type="molecule type" value="Genomic_DNA"/>
</dbReference>
<proteinExistence type="predicted"/>
<organism evidence="1 2">
    <name type="scientific">Actinoplanes sichuanensis</name>
    <dbReference type="NCBI Taxonomy" id="512349"/>
    <lineage>
        <taxon>Bacteria</taxon>
        <taxon>Bacillati</taxon>
        <taxon>Actinomycetota</taxon>
        <taxon>Actinomycetes</taxon>
        <taxon>Micromonosporales</taxon>
        <taxon>Micromonosporaceae</taxon>
        <taxon>Actinoplanes</taxon>
    </lineage>
</organism>
<gene>
    <name evidence="1" type="ORF">ACFQ5G_52930</name>
</gene>
<accession>A0ABW4AV58</accession>